<dbReference type="GO" id="GO:0016597">
    <property type="term" value="F:amino acid binding"/>
    <property type="evidence" value="ECO:0007669"/>
    <property type="project" value="InterPro"/>
</dbReference>
<dbReference type="Pfam" id="PF00185">
    <property type="entry name" value="OTCace"/>
    <property type="match status" value="1"/>
</dbReference>
<dbReference type="GO" id="GO:0042450">
    <property type="term" value="P:L-arginine biosynthetic process via ornithine"/>
    <property type="evidence" value="ECO:0007669"/>
    <property type="project" value="TreeGrafter"/>
</dbReference>
<dbReference type="SUPFAM" id="SSF53671">
    <property type="entry name" value="Aspartate/ornithine carbamoyltransferase"/>
    <property type="match status" value="1"/>
</dbReference>
<dbReference type="InterPro" id="IPR036901">
    <property type="entry name" value="Asp/Orn_carbamoylTrfase_sf"/>
</dbReference>
<comment type="caution">
    <text evidence="3">The sequence shown here is derived from an EMBL/GenBank/DDBJ whole genome shotgun (WGS) entry which is preliminary data.</text>
</comment>
<protein>
    <recommendedName>
        <fullName evidence="2">Aspartate/ornithine carbamoyltransferase Asp/Orn-binding domain-containing protein</fullName>
    </recommendedName>
</protein>
<reference evidence="3" key="1">
    <citation type="journal article" date="2015" name="Nature">
        <title>Complex archaea that bridge the gap between prokaryotes and eukaryotes.</title>
        <authorList>
            <person name="Spang A."/>
            <person name="Saw J.H."/>
            <person name="Jorgensen S.L."/>
            <person name="Zaremba-Niedzwiedzka K."/>
            <person name="Martijn J."/>
            <person name="Lind A.E."/>
            <person name="van Eijk R."/>
            <person name="Schleper C."/>
            <person name="Guy L."/>
            <person name="Ettema T.J."/>
        </authorList>
    </citation>
    <scope>NUCLEOTIDE SEQUENCE</scope>
</reference>
<dbReference type="Gene3D" id="3.40.50.1370">
    <property type="entry name" value="Aspartate/ornithine carbamoyltransferase"/>
    <property type="match status" value="1"/>
</dbReference>
<evidence type="ECO:0000256" key="1">
    <source>
        <dbReference type="ARBA" id="ARBA00022679"/>
    </source>
</evidence>
<dbReference type="GO" id="GO:0019240">
    <property type="term" value="P:citrulline biosynthetic process"/>
    <property type="evidence" value="ECO:0007669"/>
    <property type="project" value="TreeGrafter"/>
</dbReference>
<dbReference type="GO" id="GO:0004585">
    <property type="term" value="F:ornithine carbamoyltransferase activity"/>
    <property type="evidence" value="ECO:0007669"/>
    <property type="project" value="TreeGrafter"/>
</dbReference>
<sequence length="114" mass="12808">MLDDFAHPCQILGDFQTIKEKKGNIDTLKISYFGDAYNNVTYDLMRMCAIFGLKLDVACPDNPEYSPEQIVLDEITELSKNTSAEVRIIHNAIKAAQESDIIYTDVNRSLSSLS</sequence>
<proteinExistence type="predicted"/>
<name>A0A0F9PPD1_9ZZZZ</name>
<dbReference type="PANTHER" id="PTHR45753:SF3">
    <property type="entry name" value="ORNITHINE TRANSCARBAMYLASE, MITOCHONDRIAL"/>
    <property type="match status" value="1"/>
</dbReference>
<keyword evidence="1" id="KW-0808">Transferase</keyword>
<feature type="domain" description="Aspartate/ornithine carbamoyltransferase Asp/Orn-binding" evidence="2">
    <location>
        <begin position="28"/>
        <end position="110"/>
    </location>
</feature>
<dbReference type="InterPro" id="IPR006131">
    <property type="entry name" value="Asp_carbamoyltransf_Asp/Orn-bd"/>
</dbReference>
<dbReference type="AlphaFoldDB" id="A0A0F9PPD1"/>
<accession>A0A0F9PPD1</accession>
<dbReference type="EMBL" id="LAZR01002717">
    <property type="protein sequence ID" value="KKN26457.1"/>
    <property type="molecule type" value="Genomic_DNA"/>
</dbReference>
<evidence type="ECO:0000313" key="3">
    <source>
        <dbReference type="EMBL" id="KKN26457.1"/>
    </source>
</evidence>
<gene>
    <name evidence="3" type="ORF">LCGC14_0874590</name>
</gene>
<organism evidence="3">
    <name type="scientific">marine sediment metagenome</name>
    <dbReference type="NCBI Taxonomy" id="412755"/>
    <lineage>
        <taxon>unclassified sequences</taxon>
        <taxon>metagenomes</taxon>
        <taxon>ecological metagenomes</taxon>
    </lineage>
</organism>
<dbReference type="PANTHER" id="PTHR45753">
    <property type="entry name" value="ORNITHINE CARBAMOYLTRANSFERASE, MITOCHONDRIAL"/>
    <property type="match status" value="1"/>
</dbReference>
<evidence type="ECO:0000259" key="2">
    <source>
        <dbReference type="Pfam" id="PF00185"/>
    </source>
</evidence>